<evidence type="ECO:0000256" key="1">
    <source>
        <dbReference type="ARBA" id="ARBA00009156"/>
    </source>
</evidence>
<keyword evidence="3 7" id="KW-0808">Transferase</keyword>
<feature type="domain" description="Carbohydrate kinase FGGY N-terminal" evidence="5">
    <location>
        <begin position="5"/>
        <end position="234"/>
    </location>
</feature>
<keyword evidence="2" id="KW-0119">Carbohydrate metabolism</keyword>
<accession>A0A1R4GHS9</accession>
<dbReference type="PROSITE" id="PS00933">
    <property type="entry name" value="FGGY_KINASES_1"/>
    <property type="match status" value="1"/>
</dbReference>
<dbReference type="GO" id="GO:0004856">
    <property type="term" value="F:D-xylulokinase activity"/>
    <property type="evidence" value="ECO:0007669"/>
    <property type="project" value="UniProtKB-EC"/>
</dbReference>
<dbReference type="EC" id="2.7.1.17" evidence="7"/>
<organism evidence="7 8">
    <name type="scientific">Arthrobacter rhombi</name>
    <dbReference type="NCBI Taxonomy" id="71253"/>
    <lineage>
        <taxon>Bacteria</taxon>
        <taxon>Bacillati</taxon>
        <taxon>Actinomycetota</taxon>
        <taxon>Actinomycetes</taxon>
        <taxon>Micrococcales</taxon>
        <taxon>Micrococcaceae</taxon>
        <taxon>Arthrobacter</taxon>
    </lineage>
</organism>
<dbReference type="SUPFAM" id="SSF53067">
    <property type="entry name" value="Actin-like ATPase domain"/>
    <property type="match status" value="2"/>
</dbReference>
<feature type="domain" description="Carbohydrate kinase FGGY C-terminal" evidence="6">
    <location>
        <begin position="243"/>
        <end position="427"/>
    </location>
</feature>
<evidence type="ECO:0000256" key="2">
    <source>
        <dbReference type="ARBA" id="ARBA00022629"/>
    </source>
</evidence>
<sequence length="467" mass="48147">MSDVVVGIDSSTQSCKVLVLDAATGAELRSAKVAHPDGTSIDPRIWAAALHRAWKEADPAGAGTVIGVGLAAQQHGMVALDAAGEPVFDALLWNDTRSAPEAAAMVSDHGADFWAREVGSVPVASFTLTKLAWLARNEPEAAARVHRVVLPHDYLNHVLTGSWFTDRSDTSGTAYYHPATGYLPELLTEYFGRAPELPEVIAPDAVGGHLLPEFGADGAVVSAGAGDNAAAALGLGLQSREIAVSIGTSGTVFASVPDRPTADPTGAVAGFADATGGYLPLLAVINSARVMATTAELLGVGLAEFDRLASSGDPLAGGLNLMPYFDGERTPNLPGASGSLTGMSRASLTRENLARSSVLAVMNSLADAAEALSEVSRPAQRALLIGGGARSASLRAVAPELLGINVDVLEAGEYVALGAARQAAWAATGELPVFERHAQARLSPSGDGWGRESRTLYAAERTRLYGV</sequence>
<dbReference type="RefSeq" id="WP_086999333.1">
    <property type="nucleotide sequence ID" value="NZ_FUHW01000037.1"/>
</dbReference>
<dbReference type="InterPro" id="IPR018484">
    <property type="entry name" value="FGGY_N"/>
</dbReference>
<evidence type="ECO:0000313" key="7">
    <source>
        <dbReference type="EMBL" id="SJM67502.1"/>
    </source>
</evidence>
<evidence type="ECO:0000313" key="8">
    <source>
        <dbReference type="Proteomes" id="UP000195913"/>
    </source>
</evidence>
<dbReference type="GO" id="GO:0042732">
    <property type="term" value="P:D-xylose metabolic process"/>
    <property type="evidence" value="ECO:0007669"/>
    <property type="project" value="UniProtKB-KW"/>
</dbReference>
<gene>
    <name evidence="7" type="ORF">FM101_10525</name>
</gene>
<comment type="similarity">
    <text evidence="1">Belongs to the FGGY kinase family.</text>
</comment>
<dbReference type="PANTHER" id="PTHR43095:SF5">
    <property type="entry name" value="XYLULOSE KINASE"/>
    <property type="match status" value="1"/>
</dbReference>
<keyword evidence="2" id="KW-0859">Xylose metabolism</keyword>
<dbReference type="InterPro" id="IPR018483">
    <property type="entry name" value="Carb_kinase_FGGY_CS"/>
</dbReference>
<dbReference type="Pfam" id="PF00370">
    <property type="entry name" value="FGGY_N"/>
    <property type="match status" value="1"/>
</dbReference>
<evidence type="ECO:0000256" key="4">
    <source>
        <dbReference type="ARBA" id="ARBA00022777"/>
    </source>
</evidence>
<dbReference type="Gene3D" id="3.30.420.40">
    <property type="match status" value="2"/>
</dbReference>
<evidence type="ECO:0000259" key="5">
    <source>
        <dbReference type="Pfam" id="PF00370"/>
    </source>
</evidence>
<dbReference type="InterPro" id="IPR018485">
    <property type="entry name" value="FGGY_C"/>
</dbReference>
<protein>
    <submittedName>
        <fullName evidence="7">Xylulose kinase</fullName>
        <ecNumber evidence="7">2.7.1.17</ecNumber>
    </submittedName>
</protein>
<dbReference type="AlphaFoldDB" id="A0A1R4GHS9"/>
<evidence type="ECO:0000256" key="3">
    <source>
        <dbReference type="ARBA" id="ARBA00022679"/>
    </source>
</evidence>
<name>A0A1R4GHS9_9MICC</name>
<dbReference type="Proteomes" id="UP000195913">
    <property type="component" value="Unassembled WGS sequence"/>
</dbReference>
<evidence type="ECO:0000259" key="6">
    <source>
        <dbReference type="Pfam" id="PF02782"/>
    </source>
</evidence>
<dbReference type="PIRSF" id="PIRSF000538">
    <property type="entry name" value="GlpK"/>
    <property type="match status" value="1"/>
</dbReference>
<dbReference type="InterPro" id="IPR043129">
    <property type="entry name" value="ATPase_NBD"/>
</dbReference>
<dbReference type="Pfam" id="PF02782">
    <property type="entry name" value="FGGY_C"/>
    <property type="match status" value="1"/>
</dbReference>
<keyword evidence="4 7" id="KW-0418">Kinase</keyword>
<dbReference type="EMBL" id="FUHW01000037">
    <property type="protein sequence ID" value="SJM67502.1"/>
    <property type="molecule type" value="Genomic_DNA"/>
</dbReference>
<dbReference type="PANTHER" id="PTHR43095">
    <property type="entry name" value="SUGAR KINASE"/>
    <property type="match status" value="1"/>
</dbReference>
<dbReference type="InterPro" id="IPR050406">
    <property type="entry name" value="FGGY_Carb_Kinase"/>
</dbReference>
<keyword evidence="8" id="KW-1185">Reference proteome</keyword>
<proteinExistence type="inferred from homology"/>
<reference evidence="7 8" key="1">
    <citation type="submission" date="2017-02" db="EMBL/GenBank/DDBJ databases">
        <authorList>
            <person name="Peterson S.W."/>
        </authorList>
    </citation>
    <scope>NUCLEOTIDE SEQUENCE [LARGE SCALE GENOMIC DNA]</scope>
    <source>
        <strain evidence="7 8">B Ar 00.02</strain>
    </source>
</reference>
<dbReference type="InterPro" id="IPR000577">
    <property type="entry name" value="Carb_kinase_FGGY"/>
</dbReference>